<dbReference type="EMBL" id="JANBUP010002571">
    <property type="protein sequence ID" value="KAJ2799820.1"/>
    <property type="molecule type" value="Genomic_DNA"/>
</dbReference>
<organism evidence="1 2">
    <name type="scientific">Coemansia furcata</name>
    <dbReference type="NCBI Taxonomy" id="417177"/>
    <lineage>
        <taxon>Eukaryota</taxon>
        <taxon>Fungi</taxon>
        <taxon>Fungi incertae sedis</taxon>
        <taxon>Zoopagomycota</taxon>
        <taxon>Kickxellomycotina</taxon>
        <taxon>Kickxellomycetes</taxon>
        <taxon>Kickxellales</taxon>
        <taxon>Kickxellaceae</taxon>
        <taxon>Coemansia</taxon>
    </lineage>
</organism>
<evidence type="ECO:0000313" key="2">
    <source>
        <dbReference type="Proteomes" id="UP001140096"/>
    </source>
</evidence>
<gene>
    <name evidence="1" type="ORF">H4S07_005336</name>
</gene>
<accession>A0ACC1L2X8</accession>
<proteinExistence type="predicted"/>
<feature type="non-terminal residue" evidence="1">
    <location>
        <position position="68"/>
    </location>
</feature>
<sequence length="68" mass="7020">MSNTIETTNDSSTGAPAIASAAVFASSSQIAEGTKSIRGYDFENGVDYNALLKSYATTGFQAASFSRA</sequence>
<comment type="caution">
    <text evidence="1">The sequence shown here is derived from an EMBL/GenBank/DDBJ whole genome shotgun (WGS) entry which is preliminary data.</text>
</comment>
<protein>
    <submittedName>
        <fullName evidence="1">Uncharacterized protein</fullName>
    </submittedName>
</protein>
<name>A0ACC1L2X8_9FUNG</name>
<keyword evidence="2" id="KW-1185">Reference proteome</keyword>
<dbReference type="Proteomes" id="UP001140096">
    <property type="component" value="Unassembled WGS sequence"/>
</dbReference>
<reference evidence="1" key="1">
    <citation type="submission" date="2022-07" db="EMBL/GenBank/DDBJ databases">
        <title>Phylogenomic reconstructions and comparative analyses of Kickxellomycotina fungi.</title>
        <authorList>
            <person name="Reynolds N.K."/>
            <person name="Stajich J.E."/>
            <person name="Barry K."/>
            <person name="Grigoriev I.V."/>
            <person name="Crous P."/>
            <person name="Smith M.E."/>
        </authorList>
    </citation>
    <scope>NUCLEOTIDE SEQUENCE</scope>
    <source>
        <strain evidence="1">CBS 102833</strain>
    </source>
</reference>
<evidence type="ECO:0000313" key="1">
    <source>
        <dbReference type="EMBL" id="KAJ2799820.1"/>
    </source>
</evidence>